<name>A0ABT1YGD3_9BACL</name>
<dbReference type="PANTHER" id="PTHR36848:SF2">
    <property type="entry name" value="SECRETED PROTEIN"/>
    <property type="match status" value="1"/>
</dbReference>
<evidence type="ECO:0000313" key="2">
    <source>
        <dbReference type="Proteomes" id="UP001300012"/>
    </source>
</evidence>
<protein>
    <submittedName>
        <fullName evidence="1">Glycosyl hydrolase</fullName>
    </submittedName>
</protein>
<sequence>MSGSEQLRSKFEQPSVEYRSAPFWAWNDDLQEEELVRQIEQMKEQGMGGFFIHSRDGLETDYMGREWMDYVRTAVQTAERLGMQAWLYDEDRWPSGFAGGLVQASGGDANRAKGLTMEVCHPGDSWNIADAAALFKAIIDERSLIRCERLPINEAPTLDEDEVLLVFRVEVSEYSEWFNNEAPPDNLNPDTVRTFIDTTYEAYKQEVGGQFGTTIRGVFTDEPSIHDRHCRFTEGRGWIPWTWTFPSFFQERRGYDLLDSVPYMYFNGEYSSQARHDYWRTITERFSEAYSKQLGDWCDDNGIAFTGHYLWENNMGTATRVCGAVMPNYRFQQVPGIDMLNEQTNEYITVKQCTSVANQYGRKFVLTETYGCTGWGFTFEGQRWIGDFQYVLGVNMRSQHLALYSIKGCRKRDYPPVFNYNTSWWKYNHVVEDYFARLSAILTEGTPVRDILVLHPSSTAWSMVGTGPYGFPARGKDRDVSATNTFGHEFNSFLGKLLKGHYDFDLGDETIMAETGAIQGSKLAVNLAAYSVVVIPPIKTMLHSTYRLLLDFLDAGGKIIAVGERASMLEGRPTDLLSRLYEHPNLTQTQNAQETIGALVHISPRRVSVTHAGSKEEAPEFLYMLREMDDCRTLFVVNNDRKGSHRVQIKMEGSGCLEEWAALTGSTQPVAAAVNDGYVHFAADFGPAESRLYILDKNKASICENDSTIGSIGIIEGTGSNSVECCESMQELETVSGFTRTMPNVLTLDTCYYRLNEQEWSEEADVWLAQKEIRDALGMRQVYGNGLEQRYKWINKPHPGNGAPVQLKFTFHVAALPQEQVHLVVESAEYYEITMNGAAVLNQPDGWFLDRSFDKIPLSGLMEGRNELVLSCSYHNRMEVEDIYIIGDFGVDLDRKIVAERETLELGDWCTQGYFHYCGSMIYHFNLPGQNPAVTKARTLLELQGYSAVMVEVKVNGHLAGHVPWRAANLLDLTEHLQDGENRIDIEVMGSPRNMLGPFHHRSGEPSTTSWASFRKTGSDYTPEYRLLPYGLFDPIKLYRLNVETEVRA</sequence>
<dbReference type="PANTHER" id="PTHR36848">
    <property type="entry name" value="DNA-BINDING PROTEIN (PUTATIVE SECRETED PROTEIN)-RELATED"/>
    <property type="match status" value="1"/>
</dbReference>
<comment type="caution">
    <text evidence="1">The sequence shown here is derived from an EMBL/GenBank/DDBJ whole genome shotgun (WGS) entry which is preliminary data.</text>
</comment>
<accession>A0ABT1YGD3</accession>
<keyword evidence="2" id="KW-1185">Reference proteome</keyword>
<dbReference type="SUPFAM" id="SSF49785">
    <property type="entry name" value="Galactose-binding domain-like"/>
    <property type="match status" value="1"/>
</dbReference>
<evidence type="ECO:0000313" key="1">
    <source>
        <dbReference type="EMBL" id="MCR8631258.1"/>
    </source>
</evidence>
<dbReference type="Pfam" id="PF17132">
    <property type="entry name" value="Glyco_hydro_106"/>
    <property type="match status" value="1"/>
</dbReference>
<dbReference type="EMBL" id="JANQBD010000005">
    <property type="protein sequence ID" value="MCR8631258.1"/>
    <property type="molecule type" value="Genomic_DNA"/>
</dbReference>
<keyword evidence="1" id="KW-0378">Hydrolase</keyword>
<organism evidence="1 2">
    <name type="scientific">Paenibacillus radicis</name>
    <name type="common">ex Xue et al. 2023</name>
    <dbReference type="NCBI Taxonomy" id="2972489"/>
    <lineage>
        <taxon>Bacteria</taxon>
        <taxon>Bacillati</taxon>
        <taxon>Bacillota</taxon>
        <taxon>Bacilli</taxon>
        <taxon>Bacillales</taxon>
        <taxon>Paenibacillaceae</taxon>
        <taxon>Paenibacillus</taxon>
    </lineage>
</organism>
<reference evidence="1 2" key="1">
    <citation type="submission" date="2022-08" db="EMBL/GenBank/DDBJ databases">
        <title>Paenibacillus endoradicis sp. nov., Paenibacillus radicibacter sp. nov and Paenibacillus pararadicis sp. nov., three cold-adapted plant growth-promoting bacteria isolated from root of Larix gmelinii in Great Khingan.</title>
        <authorList>
            <person name="Xue H."/>
        </authorList>
    </citation>
    <scope>NUCLEOTIDE SEQUENCE [LARGE SCALE GENOMIC DNA]</scope>
    <source>
        <strain evidence="1 2">N5-1-1-5</strain>
    </source>
</reference>
<proteinExistence type="predicted"/>
<dbReference type="RefSeq" id="WP_258212861.1">
    <property type="nucleotide sequence ID" value="NZ_JANQBD010000005.1"/>
</dbReference>
<dbReference type="InterPro" id="IPR008979">
    <property type="entry name" value="Galactose-bd-like_sf"/>
</dbReference>
<dbReference type="GO" id="GO:0016787">
    <property type="term" value="F:hydrolase activity"/>
    <property type="evidence" value="ECO:0007669"/>
    <property type="project" value="UniProtKB-KW"/>
</dbReference>
<gene>
    <name evidence="1" type="ORF">NV381_08600</name>
</gene>
<dbReference type="InterPro" id="IPR053161">
    <property type="entry name" value="Ulvan_degrading_GH"/>
</dbReference>
<dbReference type="Proteomes" id="UP001300012">
    <property type="component" value="Unassembled WGS sequence"/>
</dbReference>